<proteinExistence type="predicted"/>
<dbReference type="Proteomes" id="UP000630445">
    <property type="component" value="Unassembled WGS sequence"/>
</dbReference>
<keyword evidence="3" id="KW-1185">Reference proteome</keyword>
<protein>
    <submittedName>
        <fullName evidence="1">Uncharacterized protein</fullName>
    </submittedName>
</protein>
<gene>
    <name evidence="1" type="ORF">CNMCM5793_003110</name>
    <name evidence="2" type="ORF">CNMCM6106_003589</name>
</gene>
<evidence type="ECO:0000313" key="3">
    <source>
        <dbReference type="Proteomes" id="UP000630445"/>
    </source>
</evidence>
<dbReference type="EMBL" id="JACBAF010002081">
    <property type="protein sequence ID" value="KAF7168330.1"/>
    <property type="molecule type" value="Genomic_DNA"/>
</dbReference>
<dbReference type="OrthoDB" id="10357355at2759"/>
<dbReference type="EMBL" id="JACBAD010001928">
    <property type="protein sequence ID" value="KAF7128380.1"/>
    <property type="molecule type" value="Genomic_DNA"/>
</dbReference>
<accession>A0A8H6UGY8</accession>
<sequence>MGREDREAYDSLKKTYRDEEKKLQRVGANDPKRVDVLSSLLELCDGLSDFCGLRAVSDEDEDKRDWWMKQSNSWKEKHERWDRELDETMEDQ</sequence>
<dbReference type="Proteomes" id="UP000662466">
    <property type="component" value="Unassembled WGS sequence"/>
</dbReference>
<evidence type="ECO:0000313" key="2">
    <source>
        <dbReference type="EMBL" id="KAF7168330.1"/>
    </source>
</evidence>
<evidence type="ECO:0000313" key="1">
    <source>
        <dbReference type="EMBL" id="KAF7128380.1"/>
    </source>
</evidence>
<reference evidence="1" key="1">
    <citation type="submission" date="2020-06" db="EMBL/GenBank/DDBJ databases">
        <title>Draft genome sequences of strains closely related to Aspergillus parafelis and Aspergillus hiratsukae.</title>
        <authorList>
            <person name="Dos Santos R.A.C."/>
            <person name="Rivero-Menendez O."/>
            <person name="Steenwyk J.L."/>
            <person name="Mead M.E."/>
            <person name="Goldman G.H."/>
            <person name="Alastruey-Izquierdo A."/>
            <person name="Rokas A."/>
        </authorList>
    </citation>
    <scope>NUCLEOTIDE SEQUENCE</scope>
    <source>
        <strain evidence="1">CNM-CM5793</strain>
        <strain evidence="2">CNM-CM6106</strain>
    </source>
</reference>
<name>A0A8H6UGY8_9EURO</name>
<organism evidence="1 3">
    <name type="scientific">Aspergillus hiratsukae</name>
    <dbReference type="NCBI Taxonomy" id="1194566"/>
    <lineage>
        <taxon>Eukaryota</taxon>
        <taxon>Fungi</taxon>
        <taxon>Dikarya</taxon>
        <taxon>Ascomycota</taxon>
        <taxon>Pezizomycotina</taxon>
        <taxon>Eurotiomycetes</taxon>
        <taxon>Eurotiomycetidae</taxon>
        <taxon>Eurotiales</taxon>
        <taxon>Aspergillaceae</taxon>
        <taxon>Aspergillus</taxon>
        <taxon>Aspergillus subgen. Fumigati</taxon>
    </lineage>
</organism>
<comment type="caution">
    <text evidence="1">The sequence shown here is derived from an EMBL/GenBank/DDBJ whole genome shotgun (WGS) entry which is preliminary data.</text>
</comment>
<dbReference type="AlphaFoldDB" id="A0A8H6UGY8"/>